<accession>H6NHJ4</accession>
<organism evidence="8 9">
    <name type="scientific">Paenibacillus mucilaginosus 3016</name>
    <dbReference type="NCBI Taxonomy" id="1116391"/>
    <lineage>
        <taxon>Bacteria</taxon>
        <taxon>Bacillati</taxon>
        <taxon>Bacillota</taxon>
        <taxon>Bacilli</taxon>
        <taxon>Bacillales</taxon>
        <taxon>Paenibacillaceae</taxon>
        <taxon>Paenibacillus</taxon>
    </lineage>
</organism>
<feature type="modified residue" description="4-aspartylphosphate" evidence="4">
    <location>
        <position position="55"/>
    </location>
</feature>
<dbReference type="AlphaFoldDB" id="H6NHJ4"/>
<feature type="region of interest" description="Disordered" evidence="5">
    <location>
        <begin position="287"/>
        <end position="307"/>
    </location>
</feature>
<dbReference type="InterPro" id="IPR011006">
    <property type="entry name" value="CheY-like_superfamily"/>
</dbReference>
<proteinExistence type="predicted"/>
<evidence type="ECO:0000313" key="9">
    <source>
        <dbReference type="Proteomes" id="UP000007523"/>
    </source>
</evidence>
<dbReference type="PROSITE" id="PS50110">
    <property type="entry name" value="RESPONSE_REGULATORY"/>
    <property type="match status" value="1"/>
</dbReference>
<feature type="domain" description="Response regulatory" evidence="7">
    <location>
        <begin position="3"/>
        <end position="120"/>
    </location>
</feature>
<dbReference type="InterPro" id="IPR001789">
    <property type="entry name" value="Sig_transdc_resp-reg_receiver"/>
</dbReference>
<dbReference type="SUPFAM" id="SSF52172">
    <property type="entry name" value="CheY-like"/>
    <property type="match status" value="1"/>
</dbReference>
<dbReference type="Proteomes" id="UP000007523">
    <property type="component" value="Chromosome"/>
</dbReference>
<reference evidence="8 9" key="1">
    <citation type="journal article" date="2012" name="J. Bacteriol.">
        <title>Complete Genome Sequence of Paenibacillus mucilaginosus 3016, a Bacterium Functional as Microbial Fertilizer.</title>
        <authorList>
            <person name="Ma M."/>
            <person name="Wang Z."/>
            <person name="Li L."/>
            <person name="Jiang X."/>
            <person name="Guan D."/>
            <person name="Cao F."/>
            <person name="Chen H."/>
            <person name="Wang X."/>
            <person name="Shen D."/>
            <person name="Du B."/>
            <person name="Li J."/>
        </authorList>
    </citation>
    <scope>NUCLEOTIDE SEQUENCE [LARGE SCALE GENOMIC DNA]</scope>
    <source>
        <strain evidence="8 9">3016</strain>
    </source>
</reference>
<protein>
    <submittedName>
        <fullName evidence="8">YesN10</fullName>
    </submittedName>
</protein>
<evidence type="ECO:0000256" key="5">
    <source>
        <dbReference type="SAM" id="MobiDB-lite"/>
    </source>
</evidence>
<dbReference type="Pfam" id="PF12833">
    <property type="entry name" value="HTH_18"/>
    <property type="match status" value="1"/>
</dbReference>
<dbReference type="PANTHER" id="PTHR43280">
    <property type="entry name" value="ARAC-FAMILY TRANSCRIPTIONAL REGULATOR"/>
    <property type="match status" value="1"/>
</dbReference>
<dbReference type="PROSITE" id="PS01124">
    <property type="entry name" value="HTH_ARAC_FAMILY_2"/>
    <property type="match status" value="1"/>
</dbReference>
<dbReference type="HOGENOM" id="CLU_000445_5_0_9"/>
<dbReference type="InterPro" id="IPR009057">
    <property type="entry name" value="Homeodomain-like_sf"/>
</dbReference>
<evidence type="ECO:0000313" key="8">
    <source>
        <dbReference type="EMBL" id="AFC29591.1"/>
    </source>
</evidence>
<keyword evidence="3" id="KW-0804">Transcription</keyword>
<keyword evidence="9" id="KW-1185">Reference proteome</keyword>
<dbReference type="InterPro" id="IPR018060">
    <property type="entry name" value="HTH_AraC"/>
</dbReference>
<gene>
    <name evidence="8" type="ORF">PM3016_2711</name>
</gene>
<dbReference type="InterPro" id="IPR020449">
    <property type="entry name" value="Tscrpt_reg_AraC-type_HTH"/>
</dbReference>
<dbReference type="PRINTS" id="PR00032">
    <property type="entry name" value="HTHARAC"/>
</dbReference>
<evidence type="ECO:0000259" key="7">
    <source>
        <dbReference type="PROSITE" id="PS50110"/>
    </source>
</evidence>
<dbReference type="SUPFAM" id="SSF46689">
    <property type="entry name" value="Homeodomain-like"/>
    <property type="match status" value="2"/>
</dbReference>
<dbReference type="GO" id="GO:0000160">
    <property type="term" value="P:phosphorelay signal transduction system"/>
    <property type="evidence" value="ECO:0007669"/>
    <property type="project" value="InterPro"/>
</dbReference>
<sequence length="524" mass="57965">MYRVLLVDDEPLARMGLRETFDWEGSGYRVVGEASNGRSALPWIERGEVDILITDIAMPVMDGMELMRQVRESFPSVKIILLSCHSDFAYVREGIRMGATDYLLKPTMQPTDLKEVLNKARSQAEEERRIRDLVEHREQVRRREELEKAFARLLLGEGTEESAAVEPPWLASGYRAVVAELDGAARLRSEEGGIYTEILMEELQESFYEEYGGEGIALRVGAEQLILVLKSTDGLERLQAKAAERGCTLTLGVSGPAAGAVDFRRAVREGREAARLRFYEGPGAVRPYRAEPGGGGAPQSGRGAKEPQEALLAALEAQTAGGRAEEAASLLDELAALWSEQRPSPAEVKRQARGLLAALRRPADAGSEAAERIEALQGMESLEEVRLLLQEALRSLQEPGEPAAVPEDAGLHRRIVSQALQYLGANYTRNISLQDVADHVAVSRNYFSELFKKVTGQNFIDHLIHLRLEHACGLLRTTTLRVYEVAELSGFNDVKYFSKAFKKVMKVSPADYREKRPSAGEEGT</sequence>
<dbReference type="GO" id="GO:0003700">
    <property type="term" value="F:DNA-binding transcription factor activity"/>
    <property type="evidence" value="ECO:0007669"/>
    <property type="project" value="InterPro"/>
</dbReference>
<dbReference type="EMBL" id="CP003235">
    <property type="protein sequence ID" value="AFC29591.1"/>
    <property type="molecule type" value="Genomic_DNA"/>
</dbReference>
<evidence type="ECO:0000259" key="6">
    <source>
        <dbReference type="PROSITE" id="PS01124"/>
    </source>
</evidence>
<dbReference type="RefSeq" id="WP_014369876.1">
    <property type="nucleotide sequence ID" value="NC_016935.1"/>
</dbReference>
<dbReference type="Gene3D" id="1.10.10.60">
    <property type="entry name" value="Homeodomain-like"/>
    <property type="match status" value="2"/>
</dbReference>
<feature type="domain" description="HTH araC/xylS-type" evidence="6">
    <location>
        <begin position="417"/>
        <end position="515"/>
    </location>
</feature>
<dbReference type="Pfam" id="PF00072">
    <property type="entry name" value="Response_reg"/>
    <property type="match status" value="1"/>
</dbReference>
<dbReference type="InterPro" id="IPR041522">
    <property type="entry name" value="CdaR_GGDEF"/>
</dbReference>
<dbReference type="Gene3D" id="3.40.50.2300">
    <property type="match status" value="1"/>
</dbReference>
<name>H6NHJ4_9BACL</name>
<dbReference type="STRING" id="1116391.PM3016_2711"/>
<dbReference type="KEGG" id="pmq:PM3016_2711"/>
<dbReference type="SMART" id="SM00342">
    <property type="entry name" value="HTH_ARAC"/>
    <property type="match status" value="1"/>
</dbReference>
<keyword evidence="1" id="KW-0805">Transcription regulation</keyword>
<dbReference type="Pfam" id="PF17853">
    <property type="entry name" value="GGDEF_2"/>
    <property type="match status" value="1"/>
</dbReference>
<evidence type="ECO:0000256" key="1">
    <source>
        <dbReference type="ARBA" id="ARBA00023015"/>
    </source>
</evidence>
<dbReference type="InterPro" id="IPR018062">
    <property type="entry name" value="HTH_AraC-typ_CS"/>
</dbReference>
<dbReference type="PROSITE" id="PS00041">
    <property type="entry name" value="HTH_ARAC_FAMILY_1"/>
    <property type="match status" value="1"/>
</dbReference>
<evidence type="ECO:0000256" key="4">
    <source>
        <dbReference type="PROSITE-ProRule" id="PRU00169"/>
    </source>
</evidence>
<evidence type="ECO:0000256" key="3">
    <source>
        <dbReference type="ARBA" id="ARBA00023163"/>
    </source>
</evidence>
<dbReference type="CDD" id="cd17536">
    <property type="entry name" value="REC_YesN-like"/>
    <property type="match status" value="1"/>
</dbReference>
<dbReference type="PANTHER" id="PTHR43280:SF2">
    <property type="entry name" value="HTH-TYPE TRANSCRIPTIONAL REGULATOR EXSA"/>
    <property type="match status" value="1"/>
</dbReference>
<evidence type="ECO:0000256" key="2">
    <source>
        <dbReference type="ARBA" id="ARBA00023125"/>
    </source>
</evidence>
<keyword evidence="4" id="KW-0597">Phosphoprotein</keyword>
<keyword evidence="2" id="KW-0238">DNA-binding</keyword>
<dbReference type="GO" id="GO:0043565">
    <property type="term" value="F:sequence-specific DNA binding"/>
    <property type="evidence" value="ECO:0007669"/>
    <property type="project" value="InterPro"/>
</dbReference>
<dbReference type="SMART" id="SM00448">
    <property type="entry name" value="REC"/>
    <property type="match status" value="1"/>
</dbReference>